<dbReference type="PANTHER" id="PTHR34477:SF1">
    <property type="entry name" value="UPF0213 PROTEIN YHBQ"/>
    <property type="match status" value="1"/>
</dbReference>
<dbReference type="SUPFAM" id="SSF82771">
    <property type="entry name" value="GIY-YIG endonuclease"/>
    <property type="match status" value="1"/>
</dbReference>
<dbReference type="PROSITE" id="PS50164">
    <property type="entry name" value="GIY_YIG"/>
    <property type="match status" value="1"/>
</dbReference>
<organism evidence="3 4">
    <name type="scientific">Halorubrum vacuolatum</name>
    <name type="common">Natronobacterium vacuolatum</name>
    <dbReference type="NCBI Taxonomy" id="63740"/>
    <lineage>
        <taxon>Archaea</taxon>
        <taxon>Methanobacteriati</taxon>
        <taxon>Methanobacteriota</taxon>
        <taxon>Stenosarchaea group</taxon>
        <taxon>Halobacteria</taxon>
        <taxon>Halobacteriales</taxon>
        <taxon>Haloferacaceae</taxon>
        <taxon>Halorubrum</taxon>
    </lineage>
</organism>
<dbReference type="CDD" id="cd10456">
    <property type="entry name" value="GIY-YIG_UPF0213"/>
    <property type="match status" value="1"/>
</dbReference>
<gene>
    <name evidence="3" type="ORF">SAMN06264855_10756</name>
</gene>
<proteinExistence type="predicted"/>
<dbReference type="InterPro" id="IPR000305">
    <property type="entry name" value="GIY-YIG_endonuc"/>
</dbReference>
<dbReference type="Pfam" id="PF01541">
    <property type="entry name" value="GIY-YIG"/>
    <property type="match status" value="1"/>
</dbReference>
<dbReference type="Gene3D" id="3.40.1440.10">
    <property type="entry name" value="GIY-YIG endonuclease"/>
    <property type="match status" value="1"/>
</dbReference>
<evidence type="ECO:0000256" key="1">
    <source>
        <dbReference type="SAM" id="MobiDB-lite"/>
    </source>
</evidence>
<keyword evidence="4" id="KW-1185">Reference proteome</keyword>
<keyword evidence="3" id="KW-0255">Endonuclease</keyword>
<keyword evidence="3" id="KW-0378">Hydrolase</keyword>
<dbReference type="EMBL" id="FZNQ01000007">
    <property type="protein sequence ID" value="SNR44669.1"/>
    <property type="molecule type" value="Genomic_DNA"/>
</dbReference>
<feature type="domain" description="GIY-YIG" evidence="2">
    <location>
        <begin position="73"/>
        <end position="148"/>
    </location>
</feature>
<dbReference type="InterPro" id="IPR035901">
    <property type="entry name" value="GIY-YIG_endonuc_sf"/>
</dbReference>
<evidence type="ECO:0000313" key="3">
    <source>
        <dbReference type="EMBL" id="SNR44669.1"/>
    </source>
</evidence>
<dbReference type="OrthoDB" id="297764at2157"/>
<keyword evidence="3" id="KW-0540">Nuclease</keyword>
<evidence type="ECO:0000313" key="4">
    <source>
        <dbReference type="Proteomes" id="UP000198397"/>
    </source>
</evidence>
<sequence length="153" mass="16972">MIGATRYAGVDRRGRNRPGTDPRAVSSAASDDGRRRWFASRTVFIAGYGSSSVPDAPSADPVVLGDHVHDSDADHHVYIVECADGTLYTGYTTDVRRRVSEHNDGTGAKYTRGRTPVRLRYLESYRSRSDAMSREYAIKALTRSAKRALFEDI</sequence>
<reference evidence="3 4" key="1">
    <citation type="submission" date="2017-06" db="EMBL/GenBank/DDBJ databases">
        <authorList>
            <person name="Kim H.J."/>
            <person name="Triplett B.A."/>
        </authorList>
    </citation>
    <scope>NUCLEOTIDE SEQUENCE [LARGE SCALE GENOMIC DNA]</scope>
    <source>
        <strain evidence="3 4">DSM 8800</strain>
    </source>
</reference>
<dbReference type="GO" id="GO:0004519">
    <property type="term" value="F:endonuclease activity"/>
    <property type="evidence" value="ECO:0007669"/>
    <property type="project" value="UniProtKB-KW"/>
</dbReference>
<evidence type="ECO:0000259" key="2">
    <source>
        <dbReference type="PROSITE" id="PS50164"/>
    </source>
</evidence>
<dbReference type="PANTHER" id="PTHR34477">
    <property type="entry name" value="UPF0213 PROTEIN YHBQ"/>
    <property type="match status" value="1"/>
</dbReference>
<accession>A0A238WG60</accession>
<protein>
    <submittedName>
        <fullName evidence="3">Predicted endonuclease, GIY-YIG superfamily</fullName>
    </submittedName>
</protein>
<name>A0A238WG60_HALVU</name>
<feature type="region of interest" description="Disordered" evidence="1">
    <location>
        <begin position="1"/>
        <end position="31"/>
    </location>
</feature>
<dbReference type="InterPro" id="IPR050190">
    <property type="entry name" value="UPF0213_domain"/>
</dbReference>
<dbReference type="AlphaFoldDB" id="A0A238WG60"/>
<dbReference type="Proteomes" id="UP000198397">
    <property type="component" value="Unassembled WGS sequence"/>
</dbReference>